<dbReference type="GO" id="GO:0005524">
    <property type="term" value="F:ATP binding"/>
    <property type="evidence" value="ECO:0007669"/>
    <property type="project" value="UniProtKB-KW"/>
</dbReference>
<dbReference type="InterPro" id="IPR023318">
    <property type="entry name" value="Ub_act_enz_dom_a_sf"/>
</dbReference>
<evidence type="ECO:0000256" key="2">
    <source>
        <dbReference type="ARBA" id="ARBA00022786"/>
    </source>
</evidence>
<accession>A0A8J4QVW9</accession>
<dbReference type="UniPathway" id="UPA00885"/>
<keyword evidence="1" id="KW-0547">Nucleotide-binding</keyword>
<sequence>MLDYYQQLAAKPSYHDSIKVLETDIQYANMLTAAHCIEYSHLIKWDEVHSGKTFDPDDPEHMRWIYNEAVKRAELFGVLGVTYSLTQGVVKKTLF</sequence>
<organism evidence="5 6">
    <name type="scientific">Castanea mollissima</name>
    <name type="common">Chinese chestnut</name>
    <dbReference type="NCBI Taxonomy" id="60419"/>
    <lineage>
        <taxon>Eukaryota</taxon>
        <taxon>Viridiplantae</taxon>
        <taxon>Streptophyta</taxon>
        <taxon>Embryophyta</taxon>
        <taxon>Tracheophyta</taxon>
        <taxon>Spermatophyta</taxon>
        <taxon>Magnoliopsida</taxon>
        <taxon>eudicotyledons</taxon>
        <taxon>Gunneridae</taxon>
        <taxon>Pentapetalae</taxon>
        <taxon>rosids</taxon>
        <taxon>fabids</taxon>
        <taxon>Fagales</taxon>
        <taxon>Fagaceae</taxon>
        <taxon>Castanea</taxon>
    </lineage>
</organism>
<dbReference type="SUPFAM" id="SSF69572">
    <property type="entry name" value="Activating enzymes of the ubiquitin-like proteins"/>
    <property type="match status" value="1"/>
</dbReference>
<gene>
    <name evidence="5" type="ORF">CMV_015672</name>
</gene>
<dbReference type="Proteomes" id="UP000737018">
    <property type="component" value="Unassembled WGS sequence"/>
</dbReference>
<comment type="pathway">
    <text evidence="4">Protein modification.</text>
</comment>
<evidence type="ECO:0000256" key="4">
    <source>
        <dbReference type="ARBA" id="ARBA00043952"/>
    </source>
</evidence>
<comment type="caution">
    <text evidence="5">The sequence shown here is derived from an EMBL/GenBank/DDBJ whole genome shotgun (WGS) entry which is preliminary data.</text>
</comment>
<dbReference type="GO" id="GO:0045116">
    <property type="term" value="P:protein neddylation"/>
    <property type="evidence" value="ECO:0007669"/>
    <property type="project" value="UniProtKB-UniPathway"/>
</dbReference>
<keyword evidence="2" id="KW-0833">Ubl conjugation pathway</keyword>
<dbReference type="OrthoDB" id="1746666at2759"/>
<evidence type="ECO:0000313" key="5">
    <source>
        <dbReference type="EMBL" id="KAF3959527.1"/>
    </source>
</evidence>
<dbReference type="AlphaFoldDB" id="A0A8J4QVW9"/>
<dbReference type="InterPro" id="IPR035985">
    <property type="entry name" value="Ubiquitin-activating_enz"/>
</dbReference>
<protein>
    <submittedName>
        <fullName evidence="5">Uncharacterized protein</fullName>
    </submittedName>
</protein>
<dbReference type="EMBL" id="JRKL02002312">
    <property type="protein sequence ID" value="KAF3959527.1"/>
    <property type="molecule type" value="Genomic_DNA"/>
</dbReference>
<dbReference type="GO" id="GO:0008641">
    <property type="term" value="F:ubiquitin-like modifier activating enzyme activity"/>
    <property type="evidence" value="ECO:0007669"/>
    <property type="project" value="InterPro"/>
</dbReference>
<dbReference type="Gene3D" id="1.10.10.520">
    <property type="entry name" value="Ubiquitin activating enzymes (Uba3). Chain: B, domain 2"/>
    <property type="match status" value="1"/>
</dbReference>
<reference evidence="5" key="1">
    <citation type="submission" date="2020-03" db="EMBL/GenBank/DDBJ databases">
        <title>Castanea mollissima Vanexum genome sequencing.</title>
        <authorList>
            <person name="Staton M."/>
        </authorList>
    </citation>
    <scope>NUCLEOTIDE SEQUENCE</scope>
    <source>
        <tissue evidence="5">Leaf</tissue>
    </source>
</reference>
<evidence type="ECO:0000313" key="6">
    <source>
        <dbReference type="Proteomes" id="UP000737018"/>
    </source>
</evidence>
<keyword evidence="6" id="KW-1185">Reference proteome</keyword>
<keyword evidence="3" id="KW-0067">ATP-binding</keyword>
<evidence type="ECO:0000256" key="3">
    <source>
        <dbReference type="ARBA" id="ARBA00022840"/>
    </source>
</evidence>
<name>A0A8J4QVW9_9ROSI</name>
<proteinExistence type="predicted"/>
<evidence type="ECO:0000256" key="1">
    <source>
        <dbReference type="ARBA" id="ARBA00022741"/>
    </source>
</evidence>